<organism evidence="2 3">
    <name type="scientific">Popillia japonica</name>
    <name type="common">Japanese beetle</name>
    <dbReference type="NCBI Taxonomy" id="7064"/>
    <lineage>
        <taxon>Eukaryota</taxon>
        <taxon>Metazoa</taxon>
        <taxon>Ecdysozoa</taxon>
        <taxon>Arthropoda</taxon>
        <taxon>Hexapoda</taxon>
        <taxon>Insecta</taxon>
        <taxon>Pterygota</taxon>
        <taxon>Neoptera</taxon>
        <taxon>Endopterygota</taxon>
        <taxon>Coleoptera</taxon>
        <taxon>Polyphaga</taxon>
        <taxon>Scarabaeiformia</taxon>
        <taxon>Scarabaeidae</taxon>
        <taxon>Rutelinae</taxon>
        <taxon>Popillia</taxon>
    </lineage>
</organism>
<dbReference type="Proteomes" id="UP001458880">
    <property type="component" value="Unassembled WGS sequence"/>
</dbReference>
<feature type="transmembrane region" description="Helical" evidence="1">
    <location>
        <begin position="6"/>
        <end position="27"/>
    </location>
</feature>
<sequence length="75" mass="8727">MGNQITVNFLSFFHLDFCILIGCKYYVKLKLIIYKHHCKCLNSRRFINSGGIIFQDKKFIFSRSISIAVPKPQPS</sequence>
<keyword evidence="1" id="KW-1133">Transmembrane helix</keyword>
<evidence type="ECO:0000256" key="1">
    <source>
        <dbReference type="SAM" id="Phobius"/>
    </source>
</evidence>
<name>A0AAW1KGI7_POPJA</name>
<accession>A0AAW1KGI7</accession>
<proteinExistence type="predicted"/>
<keyword evidence="1" id="KW-0472">Membrane</keyword>
<dbReference type="AlphaFoldDB" id="A0AAW1KGI7"/>
<keyword evidence="1" id="KW-0812">Transmembrane</keyword>
<keyword evidence="3" id="KW-1185">Reference proteome</keyword>
<reference evidence="2 3" key="1">
    <citation type="journal article" date="2024" name="BMC Genomics">
        <title>De novo assembly and annotation of Popillia japonica's genome with initial clues to its potential as an invasive pest.</title>
        <authorList>
            <person name="Cucini C."/>
            <person name="Boschi S."/>
            <person name="Funari R."/>
            <person name="Cardaioli E."/>
            <person name="Iannotti N."/>
            <person name="Marturano G."/>
            <person name="Paoli F."/>
            <person name="Bruttini M."/>
            <person name="Carapelli A."/>
            <person name="Frati F."/>
            <person name="Nardi F."/>
        </authorList>
    </citation>
    <scope>NUCLEOTIDE SEQUENCE [LARGE SCALE GENOMIC DNA]</scope>
    <source>
        <strain evidence="2">DMR45628</strain>
    </source>
</reference>
<evidence type="ECO:0000313" key="3">
    <source>
        <dbReference type="Proteomes" id="UP001458880"/>
    </source>
</evidence>
<comment type="caution">
    <text evidence="2">The sequence shown here is derived from an EMBL/GenBank/DDBJ whole genome shotgun (WGS) entry which is preliminary data.</text>
</comment>
<protein>
    <submittedName>
        <fullName evidence="2">Uncharacterized protein</fullName>
    </submittedName>
</protein>
<evidence type="ECO:0000313" key="2">
    <source>
        <dbReference type="EMBL" id="KAK9717791.1"/>
    </source>
</evidence>
<dbReference type="EMBL" id="JASPKY010000236">
    <property type="protein sequence ID" value="KAK9717791.1"/>
    <property type="molecule type" value="Genomic_DNA"/>
</dbReference>
<gene>
    <name evidence="2" type="ORF">QE152_g23526</name>
</gene>